<keyword evidence="2" id="KW-1185">Reference proteome</keyword>
<dbReference type="KEGG" id="gbi:PG2T_01670"/>
<reference evidence="2" key="1">
    <citation type="submission" date="2016-03" db="EMBL/GenBank/DDBJ databases">
        <title>Complete genome sequence of Solimmundus cernigliae, representing a novel lineage of polycyclic aromatic hydrocarbon degraders within the Gammaproteobacteria.</title>
        <authorList>
            <person name="Singleton D.R."/>
            <person name="Dickey A.N."/>
            <person name="Scholl E.H."/>
            <person name="Wright F.A."/>
            <person name="Aitken M.D."/>
        </authorList>
    </citation>
    <scope>NUCLEOTIDE SEQUENCE [LARGE SCALE GENOMIC DNA]</scope>
    <source>
        <strain evidence="2">TR3.2</strain>
    </source>
</reference>
<evidence type="ECO:0008006" key="3">
    <source>
        <dbReference type="Google" id="ProtNLM"/>
    </source>
</evidence>
<organism evidence="1 2">
    <name type="scientific">Immundisolibacter cernigliae</name>
    <dbReference type="NCBI Taxonomy" id="1810504"/>
    <lineage>
        <taxon>Bacteria</taxon>
        <taxon>Pseudomonadati</taxon>
        <taxon>Pseudomonadota</taxon>
        <taxon>Gammaproteobacteria</taxon>
        <taxon>Immundisolibacterales</taxon>
        <taxon>Immundisolibacteraceae</taxon>
        <taxon>Immundisolibacter</taxon>
    </lineage>
</organism>
<accession>A0A1B1YQI2</accession>
<evidence type="ECO:0000313" key="2">
    <source>
        <dbReference type="Proteomes" id="UP000092952"/>
    </source>
</evidence>
<dbReference type="RefSeq" id="WP_068802536.1">
    <property type="nucleotide sequence ID" value="NZ_CP014671.1"/>
</dbReference>
<dbReference type="SUPFAM" id="SSF81593">
    <property type="entry name" value="Nucleotidyltransferase substrate binding subunit/domain"/>
    <property type="match status" value="1"/>
</dbReference>
<dbReference type="OrthoDB" id="13547at2"/>
<name>A0A1B1YQI2_9GAMM</name>
<dbReference type="Proteomes" id="UP000092952">
    <property type="component" value="Chromosome"/>
</dbReference>
<dbReference type="STRING" id="1810504.PG2T_01670"/>
<protein>
    <recommendedName>
        <fullName evidence="3">DUF86 domain-containing protein</fullName>
    </recommendedName>
</protein>
<gene>
    <name evidence="1" type="ORF">PG2T_01670</name>
</gene>
<dbReference type="EMBL" id="CP014671">
    <property type="protein sequence ID" value="ANX03025.1"/>
    <property type="molecule type" value="Genomic_DNA"/>
</dbReference>
<dbReference type="AlphaFoldDB" id="A0A1B1YQI2"/>
<sequence length="166" mass="18721">MNPAQQRCWQTLGVVEKEAFHLRDVAGRLFDAPELTADWLRRLLEDPAGRDRMEAFVGKFSRLQDTLIDKLLPQFLAAVGEKTGTALDNLHRVERLQLLADPDQWLAMRQLRNRLVHEYVADLAELAAALRAARPLVDALLLAAQTFRRAAENQFPPLQRDGSTAG</sequence>
<dbReference type="InParanoid" id="A0A1B1YQI2"/>
<evidence type="ECO:0000313" key="1">
    <source>
        <dbReference type="EMBL" id="ANX03025.1"/>
    </source>
</evidence>
<dbReference type="Gene3D" id="1.20.120.330">
    <property type="entry name" value="Nucleotidyltransferases domain 2"/>
    <property type="match status" value="1"/>
</dbReference>
<proteinExistence type="predicted"/>